<organism evidence="1 2">
    <name type="scientific">Arctium lappa</name>
    <name type="common">Greater burdock</name>
    <name type="synonym">Lappa major</name>
    <dbReference type="NCBI Taxonomy" id="4217"/>
    <lineage>
        <taxon>Eukaryota</taxon>
        <taxon>Viridiplantae</taxon>
        <taxon>Streptophyta</taxon>
        <taxon>Embryophyta</taxon>
        <taxon>Tracheophyta</taxon>
        <taxon>Spermatophyta</taxon>
        <taxon>Magnoliopsida</taxon>
        <taxon>eudicotyledons</taxon>
        <taxon>Gunneridae</taxon>
        <taxon>Pentapetalae</taxon>
        <taxon>asterids</taxon>
        <taxon>campanulids</taxon>
        <taxon>Asterales</taxon>
        <taxon>Asteraceae</taxon>
        <taxon>Carduoideae</taxon>
        <taxon>Cardueae</taxon>
        <taxon>Arctiinae</taxon>
        <taxon>Arctium</taxon>
    </lineage>
</organism>
<proteinExistence type="predicted"/>
<protein>
    <submittedName>
        <fullName evidence="1">Uncharacterized protein</fullName>
    </submittedName>
</protein>
<accession>A0ACB9A925</accession>
<sequence length="75" mass="8376">MVKRRTTSPAPRHAGAFEVILASDIVTLSSLKQYVGLVTSLPTIMPDEWPIVFIKQGDMSQKDPKRVLLRVTRPS</sequence>
<dbReference type="EMBL" id="CM042054">
    <property type="protein sequence ID" value="KAI3706491.1"/>
    <property type="molecule type" value="Genomic_DNA"/>
</dbReference>
<comment type="caution">
    <text evidence="1">The sequence shown here is derived from an EMBL/GenBank/DDBJ whole genome shotgun (WGS) entry which is preliminary data.</text>
</comment>
<gene>
    <name evidence="1" type="ORF">L6452_24273</name>
</gene>
<reference evidence="1 2" key="2">
    <citation type="journal article" date="2022" name="Mol. Ecol. Resour.">
        <title>The genomes of chicory, endive, great burdock and yacon provide insights into Asteraceae paleo-polyploidization history and plant inulin production.</title>
        <authorList>
            <person name="Fan W."/>
            <person name="Wang S."/>
            <person name="Wang H."/>
            <person name="Wang A."/>
            <person name="Jiang F."/>
            <person name="Liu H."/>
            <person name="Zhao H."/>
            <person name="Xu D."/>
            <person name="Zhang Y."/>
        </authorList>
    </citation>
    <scope>NUCLEOTIDE SEQUENCE [LARGE SCALE GENOMIC DNA]</scope>
    <source>
        <strain evidence="2">cv. Niubang</strain>
    </source>
</reference>
<keyword evidence="2" id="KW-1185">Reference proteome</keyword>
<reference evidence="2" key="1">
    <citation type="journal article" date="2022" name="Mol. Ecol. Resour.">
        <title>The genomes of chicory, endive, great burdock and yacon provide insights into Asteraceae palaeo-polyploidization history and plant inulin production.</title>
        <authorList>
            <person name="Fan W."/>
            <person name="Wang S."/>
            <person name="Wang H."/>
            <person name="Wang A."/>
            <person name="Jiang F."/>
            <person name="Liu H."/>
            <person name="Zhao H."/>
            <person name="Xu D."/>
            <person name="Zhang Y."/>
        </authorList>
    </citation>
    <scope>NUCLEOTIDE SEQUENCE [LARGE SCALE GENOMIC DNA]</scope>
    <source>
        <strain evidence="2">cv. Niubang</strain>
    </source>
</reference>
<name>A0ACB9A925_ARCLA</name>
<dbReference type="Proteomes" id="UP001055879">
    <property type="component" value="Linkage Group LG08"/>
</dbReference>
<evidence type="ECO:0000313" key="1">
    <source>
        <dbReference type="EMBL" id="KAI3706491.1"/>
    </source>
</evidence>
<evidence type="ECO:0000313" key="2">
    <source>
        <dbReference type="Proteomes" id="UP001055879"/>
    </source>
</evidence>